<gene>
    <name evidence="1" type="ORF">MNB_SV-14-703</name>
</gene>
<dbReference type="EMBL" id="FPHN01000116">
    <property type="protein sequence ID" value="SFV60672.1"/>
    <property type="molecule type" value="Genomic_DNA"/>
</dbReference>
<proteinExistence type="predicted"/>
<accession>A0A1W1C4N2</accession>
<protein>
    <submittedName>
        <fullName evidence="1">Uncharacterized protein</fullName>
    </submittedName>
</protein>
<reference evidence="1" key="1">
    <citation type="submission" date="2016-10" db="EMBL/GenBank/DDBJ databases">
        <authorList>
            <person name="de Groot N.N."/>
        </authorList>
    </citation>
    <scope>NUCLEOTIDE SEQUENCE</scope>
</reference>
<evidence type="ECO:0000313" key="1">
    <source>
        <dbReference type="EMBL" id="SFV60672.1"/>
    </source>
</evidence>
<sequence length="417" mass="48816">MKNEYQDKLSHLTKKEIEELISRYYNGEKNSVLINEYKIDIKSSLLLKTFPPKIHLNKLCPYCDIPMFSYRVSKSSYSSKEIIFCKECKHELDSLHCSCKGCKEARLEKERLLKERKERLEYLKREIILDTYKIEKEYPVDISELDIKMKLYLSALLRTSLSEDLKDINPVSSSSLKLTPITPNSKYEIKIISFLKDNRLIIFSPNTDTDSVIIEDNEIVSYIPEEATYRLNVYKDESAIEIESLLYFEDEEVEEIDSETLLEIWLEIGLYECLEYLYIRLKEFNLPSEYIGEKTISAIKEALNHFSISQVFYFVWNASKNADAFYKKGGGPKKYAVNLIAGRISRTMDRAIINNWDIKKYGRGYNYPQSIISEVFFNRVLKIGDEGFDSVAKEYFTIESCKEKKSIGDDYDFIVIE</sequence>
<dbReference type="AlphaFoldDB" id="A0A1W1C4N2"/>
<organism evidence="1">
    <name type="scientific">hydrothermal vent metagenome</name>
    <dbReference type="NCBI Taxonomy" id="652676"/>
    <lineage>
        <taxon>unclassified sequences</taxon>
        <taxon>metagenomes</taxon>
        <taxon>ecological metagenomes</taxon>
    </lineage>
</organism>
<name>A0A1W1C4N2_9ZZZZ</name>